<feature type="compositionally biased region" description="Polar residues" evidence="1">
    <location>
        <begin position="12"/>
        <end position="32"/>
    </location>
</feature>
<protein>
    <submittedName>
        <fullName evidence="2">Uncharacterized protein</fullName>
    </submittedName>
</protein>
<evidence type="ECO:0000313" key="2">
    <source>
        <dbReference type="EMBL" id="PWK37796.1"/>
    </source>
</evidence>
<dbReference type="Proteomes" id="UP000245754">
    <property type="component" value="Unassembled WGS sequence"/>
</dbReference>
<dbReference type="RefSeq" id="WP_146208408.1">
    <property type="nucleotide sequence ID" value="NZ_QGGT01000001.1"/>
</dbReference>
<dbReference type="AlphaFoldDB" id="A0A316EZY0"/>
<evidence type="ECO:0000256" key="1">
    <source>
        <dbReference type="SAM" id="MobiDB-lite"/>
    </source>
</evidence>
<feature type="region of interest" description="Disordered" evidence="1">
    <location>
        <begin position="1"/>
        <end position="91"/>
    </location>
</feature>
<proteinExistence type="predicted"/>
<feature type="region of interest" description="Disordered" evidence="1">
    <location>
        <begin position="386"/>
        <end position="412"/>
    </location>
</feature>
<name>A0A316EZY0_9BURK</name>
<keyword evidence="3" id="KW-1185">Reference proteome</keyword>
<dbReference type="EMBL" id="QGGT01000001">
    <property type="protein sequence ID" value="PWK37796.1"/>
    <property type="molecule type" value="Genomic_DNA"/>
</dbReference>
<evidence type="ECO:0000313" key="3">
    <source>
        <dbReference type="Proteomes" id="UP000245754"/>
    </source>
</evidence>
<sequence length="441" mass="47283">MPITTPAPVRTGSHSSADGTQPASAQTSARNASHTERRRSSVDPFLQPLTLSRRGSAADGAPAPVRRRSSVQSSGWNALTHSPSDSRRNSVVPLELSAARREAIQNALRVDCRVQGSTANNARNRPLTAVESEIAERFLLPDHVRAIGEAARIMNVAVSFREAGPETLKRLATGAIPKPASIKDNSIKARSLQRAYGDEGGEARLAEARALDLDGYVGQWAEEGGQLSGLYIFDPQTQRGGNPFDVIGVDDRDLVSGAGTFHAALAQGKIPVTGDGDMGDLLNLSGRRGPVPQGFEKPYIDAFNLAVGEVDPHRPYPDPHRGIVQHGPQHNFYAHLLNVDRQAPDPEKTRALLPVAMCDHGTWTIIKTVAELKAFYEKIGTTLKASWHSPAGTPTSSPATSRRPSVDHNVLPTPGFQFGTAGTSEPGVVWNTINPFAPIEE</sequence>
<gene>
    <name evidence="2" type="ORF">C7419_1011682</name>
</gene>
<comment type="caution">
    <text evidence="2">The sequence shown here is derived from an EMBL/GenBank/DDBJ whole genome shotgun (WGS) entry which is preliminary data.</text>
</comment>
<reference evidence="2 3" key="1">
    <citation type="submission" date="2018-05" db="EMBL/GenBank/DDBJ databases">
        <title>Genomic Encyclopedia of Type Strains, Phase IV (KMG-V): Genome sequencing to study the core and pangenomes of soil and plant-associated prokaryotes.</title>
        <authorList>
            <person name="Whitman W."/>
        </authorList>
    </citation>
    <scope>NUCLEOTIDE SEQUENCE [LARGE SCALE GENOMIC DNA]</scope>
    <source>
        <strain evidence="2 3">SLV-132</strain>
    </source>
</reference>
<organism evidence="2 3">
    <name type="scientific">Cupriavidus plantarum</name>
    <dbReference type="NCBI Taxonomy" id="942865"/>
    <lineage>
        <taxon>Bacteria</taxon>
        <taxon>Pseudomonadati</taxon>
        <taxon>Pseudomonadota</taxon>
        <taxon>Betaproteobacteria</taxon>
        <taxon>Burkholderiales</taxon>
        <taxon>Burkholderiaceae</taxon>
        <taxon>Cupriavidus</taxon>
    </lineage>
</organism>
<feature type="compositionally biased region" description="Low complexity" evidence="1">
    <location>
        <begin position="389"/>
        <end position="403"/>
    </location>
</feature>
<accession>A0A316EZY0</accession>
<feature type="compositionally biased region" description="Polar residues" evidence="1">
    <location>
        <begin position="70"/>
        <end position="83"/>
    </location>
</feature>